<dbReference type="InterPro" id="IPR041694">
    <property type="entry name" value="ADH_N_2"/>
</dbReference>
<dbReference type="InterPro" id="IPR036291">
    <property type="entry name" value="NAD(P)-bd_dom_sf"/>
</dbReference>
<evidence type="ECO:0000313" key="3">
    <source>
        <dbReference type="EMBL" id="KRO96071.1"/>
    </source>
</evidence>
<dbReference type="SUPFAM" id="SSF51735">
    <property type="entry name" value="NAD(P)-binding Rossmann-fold domains"/>
    <property type="match status" value="1"/>
</dbReference>
<dbReference type="FunFam" id="3.40.50.720:FF:000121">
    <property type="entry name" value="Prostaglandin reductase 2"/>
    <property type="match status" value="1"/>
</dbReference>
<sequence length="335" mass="36742">MEIENRKWILKERPQGLVKDSDFELIAETLPAINEGEILIENLYLSFDPTQRGWLNDVPGYLPPVQIGEVVRSGGMGRVIESKNAAYNVGDLVFGFVGWQSHCITKAEDDDRFRVIPELLPIPTMLNVMGTTGITAYYGLLELGKPQPGETVLVSGAAGATGSVVVQIAKLKGCHVIAIAGGKEKCDWLKEAGADDVIDYKNSNVHEELPKIAKNGIDIYFDNVGGDILETVLSHININARVLLCGGISSGYDASTLPDGPRNLFSLIIKRATMQGFLVLDYLPRSQKALEDIASWILEGKLQHREDIQEGIENCPQTLNRLFTGDNKGKQLLKI</sequence>
<dbReference type="Pfam" id="PF16884">
    <property type="entry name" value="ADH_N_2"/>
    <property type="match status" value="1"/>
</dbReference>
<comment type="caution">
    <text evidence="3">The sequence shown here is derived from an EMBL/GenBank/DDBJ whole genome shotgun (WGS) entry which is preliminary data.</text>
</comment>
<dbReference type="Gene3D" id="3.90.180.10">
    <property type="entry name" value="Medium-chain alcohol dehydrogenases, catalytic domain"/>
    <property type="match status" value="1"/>
</dbReference>
<name>A0A0R2U9A2_9GAMM</name>
<dbReference type="SUPFAM" id="SSF50129">
    <property type="entry name" value="GroES-like"/>
    <property type="match status" value="1"/>
</dbReference>
<evidence type="ECO:0000259" key="2">
    <source>
        <dbReference type="SMART" id="SM00829"/>
    </source>
</evidence>
<keyword evidence="1" id="KW-0560">Oxidoreductase</keyword>
<organism evidence="3 4">
    <name type="scientific">SAR86 cluster bacterium BACL1 MAG-120820-bin45</name>
    <dbReference type="NCBI Taxonomy" id="1655612"/>
    <lineage>
        <taxon>Bacteria</taxon>
        <taxon>Pseudomonadati</taxon>
        <taxon>Pseudomonadota</taxon>
        <taxon>Gammaproteobacteria</taxon>
        <taxon>SAR86 cluster</taxon>
    </lineage>
</organism>
<dbReference type="AlphaFoldDB" id="A0A0R2U9A2"/>
<dbReference type="SMART" id="SM00829">
    <property type="entry name" value="PKS_ER"/>
    <property type="match status" value="1"/>
</dbReference>
<evidence type="ECO:0000256" key="1">
    <source>
        <dbReference type="ARBA" id="ARBA00023002"/>
    </source>
</evidence>
<protein>
    <submittedName>
        <fullName evidence="3">NADP-dependent oxidoreductase</fullName>
    </submittedName>
</protein>
<dbReference type="Gene3D" id="3.40.50.720">
    <property type="entry name" value="NAD(P)-binding Rossmann-like Domain"/>
    <property type="match status" value="1"/>
</dbReference>
<evidence type="ECO:0000313" key="4">
    <source>
        <dbReference type="Proteomes" id="UP000051027"/>
    </source>
</evidence>
<dbReference type="Proteomes" id="UP000051027">
    <property type="component" value="Unassembled WGS sequence"/>
</dbReference>
<dbReference type="CDD" id="cd05288">
    <property type="entry name" value="PGDH"/>
    <property type="match status" value="1"/>
</dbReference>
<dbReference type="GO" id="GO:0016628">
    <property type="term" value="F:oxidoreductase activity, acting on the CH-CH group of donors, NAD or NADP as acceptor"/>
    <property type="evidence" value="ECO:0007669"/>
    <property type="project" value="InterPro"/>
</dbReference>
<dbReference type="PANTHER" id="PTHR43205">
    <property type="entry name" value="PROSTAGLANDIN REDUCTASE"/>
    <property type="match status" value="1"/>
</dbReference>
<gene>
    <name evidence="3" type="ORF">ABS10_04775</name>
</gene>
<dbReference type="InterPro" id="IPR013149">
    <property type="entry name" value="ADH-like_C"/>
</dbReference>
<accession>A0A0R2U9A2</accession>
<dbReference type="STRING" id="1655612.ABS10_04775"/>
<dbReference type="PANTHER" id="PTHR43205:SF42">
    <property type="entry name" value="ALCOHOL DEHYDROGENASE, ZINC-CONTAINING (AFU_ORTHOLOGUE AFUA_7G04530)"/>
    <property type="match status" value="1"/>
</dbReference>
<feature type="domain" description="Enoyl reductase (ER)" evidence="2">
    <location>
        <begin position="16"/>
        <end position="333"/>
    </location>
</feature>
<proteinExistence type="predicted"/>
<dbReference type="InterPro" id="IPR045010">
    <property type="entry name" value="MDR_fam"/>
</dbReference>
<dbReference type="InterPro" id="IPR020843">
    <property type="entry name" value="ER"/>
</dbReference>
<dbReference type="InterPro" id="IPR011032">
    <property type="entry name" value="GroES-like_sf"/>
</dbReference>
<reference evidence="3 4" key="1">
    <citation type="submission" date="2015-10" db="EMBL/GenBank/DDBJ databases">
        <title>Metagenome-Assembled Genomes uncover a global brackish microbiome.</title>
        <authorList>
            <person name="Hugerth L.W."/>
            <person name="Larsson J."/>
            <person name="Alneberg J."/>
            <person name="Lindh M.V."/>
            <person name="Legrand C."/>
            <person name="Pinhassi J."/>
            <person name="Andersson A.F."/>
        </authorList>
    </citation>
    <scope>NUCLEOTIDE SEQUENCE [LARGE SCALE GENOMIC DNA]</scope>
    <source>
        <strain evidence="3">BACL1 MAG-120820-bin45</strain>
    </source>
</reference>
<dbReference type="EMBL" id="LICS01000008">
    <property type="protein sequence ID" value="KRO96071.1"/>
    <property type="molecule type" value="Genomic_DNA"/>
</dbReference>
<dbReference type="Pfam" id="PF00107">
    <property type="entry name" value="ADH_zinc_N"/>
    <property type="match status" value="1"/>
</dbReference>